<feature type="domain" description="XdhC- CoxI" evidence="1">
    <location>
        <begin position="20"/>
        <end position="81"/>
    </location>
</feature>
<dbReference type="PANTHER" id="PTHR30388">
    <property type="entry name" value="ALDEHYDE OXIDOREDUCTASE MOLYBDENUM COFACTOR ASSEMBLY PROTEIN"/>
    <property type="match status" value="1"/>
</dbReference>
<sequence>MSNQFSDLLTRWYPKRDELEWVLGTIIGTQGSAYRKAGAMLLMNSLGQYDGLLSGGCLESDIMRQAQRVMDSGESHIIVYDMQHDDDLGWQLGIGCGGTVEILLQPLHAGNDYQGLAQLHQLLGRHQDAYLVVDKFGESHNKLFDHENLAAQYIQNICQTPVDITRQSKQLVAGRYWVFQQTCAPQIAVFGAGADARPLVSLAATLGWHVHLVDSRSGYARPAYFPLARHIYHQAFDALQEEPFLQHIDAAVVMGHSIGFDAAAIALLQHSPVQYVGLLGPSHRKNKVLQACDVDEFKRPIAGPIGLNLGGELPESIALSILAEIHAHLFKSDARSLSNMLIKNNRTSQGVA</sequence>
<keyword evidence="4" id="KW-1185">Reference proteome</keyword>
<name>A0AA41W6F7_9GAMM</name>
<gene>
    <name evidence="3" type="ORF">NAF29_08570</name>
</gene>
<feature type="domain" description="XdhC Rossmann" evidence="2">
    <location>
        <begin position="188"/>
        <end position="325"/>
    </location>
</feature>
<dbReference type="InterPro" id="IPR003777">
    <property type="entry name" value="XdhC_CoxI"/>
</dbReference>
<dbReference type="AlphaFoldDB" id="A0AA41W6F7"/>
<dbReference type="Pfam" id="PF02625">
    <property type="entry name" value="XdhC_CoxI"/>
    <property type="match status" value="1"/>
</dbReference>
<dbReference type="SUPFAM" id="SSF53474">
    <property type="entry name" value="alpha/beta-Hydrolases"/>
    <property type="match status" value="1"/>
</dbReference>
<dbReference type="EMBL" id="JAMQGP010000003">
    <property type="protein sequence ID" value="MCM2679715.1"/>
    <property type="molecule type" value="Genomic_DNA"/>
</dbReference>
<evidence type="ECO:0000259" key="2">
    <source>
        <dbReference type="Pfam" id="PF13478"/>
    </source>
</evidence>
<dbReference type="Gene3D" id="3.40.50.720">
    <property type="entry name" value="NAD(P)-binding Rossmann-like Domain"/>
    <property type="match status" value="1"/>
</dbReference>
<dbReference type="Pfam" id="PF13478">
    <property type="entry name" value="XdhC_C"/>
    <property type="match status" value="1"/>
</dbReference>
<dbReference type="Proteomes" id="UP001165393">
    <property type="component" value="Unassembled WGS sequence"/>
</dbReference>
<dbReference type="RefSeq" id="WP_251261155.1">
    <property type="nucleotide sequence ID" value="NZ_JAMQGP010000003.1"/>
</dbReference>
<reference evidence="3 4" key="1">
    <citation type="journal article" date="2013" name="Antonie Van Leeuwenhoek">
        <title>Echinimonas agarilytica gen. nov., sp. nov., a new gammaproteobacterium isolated from the sea urchin Strongylocentrotus intermedius.</title>
        <authorList>
            <person name="Nedashkovskaya O.I."/>
            <person name="Stenkova A.M."/>
            <person name="Zhukova N.V."/>
            <person name="Van Trappen S."/>
            <person name="Lee J.S."/>
            <person name="Kim S.B."/>
        </authorList>
    </citation>
    <scope>NUCLEOTIDE SEQUENCE [LARGE SCALE GENOMIC DNA]</scope>
    <source>
        <strain evidence="3 4">KMM 6351</strain>
    </source>
</reference>
<organism evidence="3 4">
    <name type="scientific">Echinimonas agarilytica</name>
    <dbReference type="NCBI Taxonomy" id="1215918"/>
    <lineage>
        <taxon>Bacteria</taxon>
        <taxon>Pseudomonadati</taxon>
        <taxon>Pseudomonadota</taxon>
        <taxon>Gammaproteobacteria</taxon>
        <taxon>Alteromonadales</taxon>
        <taxon>Echinimonadaceae</taxon>
        <taxon>Echinimonas</taxon>
    </lineage>
</organism>
<dbReference type="InterPro" id="IPR029058">
    <property type="entry name" value="AB_hydrolase_fold"/>
</dbReference>
<accession>A0AA41W6F7</accession>
<proteinExistence type="predicted"/>
<dbReference type="PANTHER" id="PTHR30388:SF4">
    <property type="entry name" value="MOLYBDENUM COFACTOR INSERTION CHAPERONE PAOD"/>
    <property type="match status" value="1"/>
</dbReference>
<dbReference type="InterPro" id="IPR052698">
    <property type="entry name" value="MoCofactor_Util/Proc"/>
</dbReference>
<dbReference type="InterPro" id="IPR027051">
    <property type="entry name" value="XdhC_Rossmann_dom"/>
</dbReference>
<evidence type="ECO:0000259" key="1">
    <source>
        <dbReference type="Pfam" id="PF02625"/>
    </source>
</evidence>
<evidence type="ECO:0000313" key="4">
    <source>
        <dbReference type="Proteomes" id="UP001165393"/>
    </source>
</evidence>
<protein>
    <submittedName>
        <fullName evidence="3">XdhC family protein</fullName>
    </submittedName>
</protein>
<comment type="caution">
    <text evidence="3">The sequence shown here is derived from an EMBL/GenBank/DDBJ whole genome shotgun (WGS) entry which is preliminary data.</text>
</comment>
<evidence type="ECO:0000313" key="3">
    <source>
        <dbReference type="EMBL" id="MCM2679715.1"/>
    </source>
</evidence>